<evidence type="ECO:0000256" key="4">
    <source>
        <dbReference type="ARBA" id="ARBA00023125"/>
    </source>
</evidence>
<dbReference type="Pfam" id="PF00172">
    <property type="entry name" value="Zn_clus"/>
    <property type="match status" value="1"/>
</dbReference>
<feature type="compositionally biased region" description="Polar residues" evidence="7">
    <location>
        <begin position="672"/>
        <end position="686"/>
    </location>
</feature>
<proteinExistence type="predicted"/>
<evidence type="ECO:0000256" key="5">
    <source>
        <dbReference type="ARBA" id="ARBA00023163"/>
    </source>
</evidence>
<dbReference type="GO" id="GO:0003677">
    <property type="term" value="F:DNA binding"/>
    <property type="evidence" value="ECO:0007669"/>
    <property type="project" value="UniProtKB-KW"/>
</dbReference>
<dbReference type="InParanoid" id="A0A136J9D8"/>
<keyword evidence="6" id="KW-0539">Nucleus</keyword>
<sequence length="862" mass="95669">MASFAKESGSTASNPSEWTSSTNSKPSANAQAPTIYRRRQRAAQACETCHTRKVRCDVSTLGLPCTNCAAFRIDCRIAQRNVMFSSATNAGLDSASRRADAIRPAEGTDTAHLQTAKEPPTGLYHMSEQGPMPSLTVEQAQDESIAANMLTDLLNKTQFMVPALEEPGQVTFLGESASVNWLIRDHNHPLHFPMAPGYVQVGAGTKRLDSLEMDILHQRSAFRLPPKDIRDELIAAFFQWVHPIVPAINKREFMEEYEDSSKSTSLFLLQTIMLAGSRVCKHPKVAGNIEAQRQLSRKFYERAKALFNVGYETDRVKMIQGLVLMSWYSQDPAAVNDNAWFWTSVAISVAEGAGMHRNIEGSNLSKSQKRTWKRIWWTLYTRDREVAVTLGRPCIINLDESDVETLTLDDLIGDEEEPANVENWQPRVQVRFFLEYVRLCDIITVILSQQYSLSRHRPRNVGLDLIQSEVALGEWLQDCQLPWLKSEHEPWSALLALHYHTAVCLLHRANLSSSGSGATDLTASDPTTARTLSIHVAYHSANAITYIVEVLQARSELLYCPSFVQYSLLSALTFHGRRVHKPDPMDFSDVGGHIKSCISVLQEIYKAAPANDIIRLWVQPAPNTQASAAVTADSVGRNGSGSRYKNRSHSFHAFSSKEQQRKPPQRVPPSGKQESVSVQRPSNTQKAFGRPSTAIADSSQPSRATLDQTTSVPGVPTGMLSVFGLAPVSPKIPAPAEQQHSMLQRIAQDGTAQHLNTAIPENPVEPQQRPLSQSGESYHYMSSAPEQGLFQHHVPRSPMTWDNQQIYEATGDGGNVLRPGGFEGHRSNTVGFMGTTYGLPGSFTDISMDDWFRYFGVHEEQS</sequence>
<dbReference type="GO" id="GO:0008270">
    <property type="term" value="F:zinc ion binding"/>
    <property type="evidence" value="ECO:0007669"/>
    <property type="project" value="InterPro"/>
</dbReference>
<dbReference type="Pfam" id="PF04082">
    <property type="entry name" value="Fungal_trans"/>
    <property type="match status" value="1"/>
</dbReference>
<keyword evidence="5" id="KW-0804">Transcription</keyword>
<protein>
    <submittedName>
        <fullName evidence="9">Fungal-specific transcription factor domain-domain-containing protein</fullName>
    </submittedName>
</protein>
<dbReference type="Gene3D" id="4.10.240.10">
    <property type="entry name" value="Zn(2)-C6 fungal-type DNA-binding domain"/>
    <property type="match status" value="1"/>
</dbReference>
<reference evidence="10" key="1">
    <citation type="submission" date="2016-02" db="EMBL/GenBank/DDBJ databases">
        <title>Draft genome sequence of Microdochium bolleyi, a fungal endophyte of beachgrass.</title>
        <authorList>
            <consortium name="DOE Joint Genome Institute"/>
            <person name="David A.S."/>
            <person name="May G."/>
            <person name="Haridas S."/>
            <person name="Lim J."/>
            <person name="Wang M."/>
            <person name="Labutti K."/>
            <person name="Lipzen A."/>
            <person name="Barry K."/>
            <person name="Grigoriev I.V."/>
        </authorList>
    </citation>
    <scope>NUCLEOTIDE SEQUENCE [LARGE SCALE GENOMIC DNA]</scope>
    <source>
        <strain evidence="10">J235TASD1</strain>
    </source>
</reference>
<dbReference type="OrthoDB" id="5121955at2759"/>
<dbReference type="SMART" id="SM00906">
    <property type="entry name" value="Fungal_trans"/>
    <property type="match status" value="1"/>
</dbReference>
<dbReference type="PROSITE" id="PS00463">
    <property type="entry name" value="ZN2_CY6_FUNGAL_1"/>
    <property type="match status" value="1"/>
</dbReference>
<dbReference type="InterPro" id="IPR007219">
    <property type="entry name" value="XnlR_reg_dom"/>
</dbReference>
<feature type="domain" description="Zn(2)-C6 fungal-type" evidence="8">
    <location>
        <begin position="45"/>
        <end position="77"/>
    </location>
</feature>
<keyword evidence="4" id="KW-0238">DNA-binding</keyword>
<feature type="region of interest" description="Disordered" evidence="7">
    <location>
        <begin position="628"/>
        <end position="713"/>
    </location>
</feature>
<keyword evidence="2" id="KW-0862">Zinc</keyword>
<feature type="region of interest" description="Disordered" evidence="7">
    <location>
        <begin position="759"/>
        <end position="778"/>
    </location>
</feature>
<evidence type="ECO:0000256" key="1">
    <source>
        <dbReference type="ARBA" id="ARBA00022723"/>
    </source>
</evidence>
<name>A0A136J9D8_9PEZI</name>
<dbReference type="PROSITE" id="PS50048">
    <property type="entry name" value="ZN2_CY6_FUNGAL_2"/>
    <property type="match status" value="1"/>
</dbReference>
<evidence type="ECO:0000256" key="7">
    <source>
        <dbReference type="SAM" id="MobiDB-lite"/>
    </source>
</evidence>
<dbReference type="AlphaFoldDB" id="A0A136J9D8"/>
<dbReference type="PANTHER" id="PTHR47171:SF4">
    <property type="entry name" value="ACETAMIDASE REGULATORY PROTEIN"/>
    <property type="match status" value="1"/>
</dbReference>
<dbReference type="CDD" id="cd00067">
    <property type="entry name" value="GAL4"/>
    <property type="match status" value="1"/>
</dbReference>
<dbReference type="Proteomes" id="UP000070501">
    <property type="component" value="Unassembled WGS sequence"/>
</dbReference>
<dbReference type="EMBL" id="KQ964247">
    <property type="protein sequence ID" value="KXJ93781.1"/>
    <property type="molecule type" value="Genomic_DNA"/>
</dbReference>
<evidence type="ECO:0000313" key="10">
    <source>
        <dbReference type="Proteomes" id="UP000070501"/>
    </source>
</evidence>
<evidence type="ECO:0000256" key="6">
    <source>
        <dbReference type="ARBA" id="ARBA00023242"/>
    </source>
</evidence>
<dbReference type="SMART" id="SM00066">
    <property type="entry name" value="GAL4"/>
    <property type="match status" value="1"/>
</dbReference>
<keyword evidence="1" id="KW-0479">Metal-binding</keyword>
<evidence type="ECO:0000313" key="9">
    <source>
        <dbReference type="EMBL" id="KXJ93781.1"/>
    </source>
</evidence>
<dbReference type="GO" id="GO:0000981">
    <property type="term" value="F:DNA-binding transcription factor activity, RNA polymerase II-specific"/>
    <property type="evidence" value="ECO:0007669"/>
    <property type="project" value="InterPro"/>
</dbReference>
<feature type="region of interest" description="Disordered" evidence="7">
    <location>
        <begin position="1"/>
        <end position="36"/>
    </location>
</feature>
<keyword evidence="10" id="KW-1185">Reference proteome</keyword>
<dbReference type="InterPro" id="IPR001138">
    <property type="entry name" value="Zn2Cys6_DnaBD"/>
</dbReference>
<evidence type="ECO:0000256" key="3">
    <source>
        <dbReference type="ARBA" id="ARBA00023015"/>
    </source>
</evidence>
<dbReference type="InterPro" id="IPR036864">
    <property type="entry name" value="Zn2-C6_fun-type_DNA-bd_sf"/>
</dbReference>
<dbReference type="InterPro" id="IPR052073">
    <property type="entry name" value="Amide_Lactam_Regulators"/>
</dbReference>
<organism evidence="9 10">
    <name type="scientific">Microdochium bolleyi</name>
    <dbReference type="NCBI Taxonomy" id="196109"/>
    <lineage>
        <taxon>Eukaryota</taxon>
        <taxon>Fungi</taxon>
        <taxon>Dikarya</taxon>
        <taxon>Ascomycota</taxon>
        <taxon>Pezizomycotina</taxon>
        <taxon>Sordariomycetes</taxon>
        <taxon>Xylariomycetidae</taxon>
        <taxon>Xylariales</taxon>
        <taxon>Microdochiaceae</taxon>
        <taxon>Microdochium</taxon>
    </lineage>
</organism>
<feature type="compositionally biased region" description="Polar residues" evidence="7">
    <location>
        <begin position="695"/>
        <end position="712"/>
    </location>
</feature>
<evidence type="ECO:0000259" key="8">
    <source>
        <dbReference type="PROSITE" id="PS50048"/>
    </source>
</evidence>
<dbReference type="SUPFAM" id="SSF57701">
    <property type="entry name" value="Zn2/Cys6 DNA-binding domain"/>
    <property type="match status" value="1"/>
</dbReference>
<dbReference type="PANTHER" id="PTHR47171">
    <property type="entry name" value="FARA-RELATED"/>
    <property type="match status" value="1"/>
</dbReference>
<dbReference type="CDD" id="cd12148">
    <property type="entry name" value="fungal_TF_MHR"/>
    <property type="match status" value="1"/>
</dbReference>
<gene>
    <name evidence="9" type="ORF">Micbo1qcDRAFT_193144</name>
</gene>
<feature type="compositionally biased region" description="Polar residues" evidence="7">
    <location>
        <begin position="8"/>
        <end position="32"/>
    </location>
</feature>
<accession>A0A136J9D8</accession>
<keyword evidence="3" id="KW-0805">Transcription regulation</keyword>
<dbReference type="STRING" id="196109.A0A136J9D8"/>
<evidence type="ECO:0000256" key="2">
    <source>
        <dbReference type="ARBA" id="ARBA00022833"/>
    </source>
</evidence>
<dbReference type="GO" id="GO:0006351">
    <property type="term" value="P:DNA-templated transcription"/>
    <property type="evidence" value="ECO:0007669"/>
    <property type="project" value="InterPro"/>
</dbReference>